<dbReference type="RefSeq" id="WP_396685160.1">
    <property type="nucleotide sequence ID" value="NZ_JBIRPU010000033.1"/>
</dbReference>
<evidence type="ECO:0000313" key="2">
    <source>
        <dbReference type="Proteomes" id="UP001611075"/>
    </source>
</evidence>
<proteinExistence type="predicted"/>
<accession>A0ABW7SV06</accession>
<evidence type="ECO:0000313" key="1">
    <source>
        <dbReference type="EMBL" id="MFI0796751.1"/>
    </source>
</evidence>
<organism evidence="1 2">
    <name type="scientific">Micromonospora rubida</name>
    <dbReference type="NCBI Taxonomy" id="2697657"/>
    <lineage>
        <taxon>Bacteria</taxon>
        <taxon>Bacillati</taxon>
        <taxon>Actinomycetota</taxon>
        <taxon>Actinomycetes</taxon>
        <taxon>Micromonosporales</taxon>
        <taxon>Micromonosporaceae</taxon>
        <taxon>Micromonospora</taxon>
    </lineage>
</organism>
<dbReference type="EMBL" id="JBIRPU010000033">
    <property type="protein sequence ID" value="MFI0796751.1"/>
    <property type="molecule type" value="Genomic_DNA"/>
</dbReference>
<name>A0ABW7SV06_9ACTN</name>
<dbReference type="Proteomes" id="UP001611075">
    <property type="component" value="Unassembled WGS sequence"/>
</dbReference>
<protein>
    <recommendedName>
        <fullName evidence="3">CAAX protease</fullName>
    </recommendedName>
</protein>
<sequence length="220" mass="24495">MSDLSAVEQALSTSRLEPYIKAGGGGLSEGLKLYEWNLSVSAAFFEVLAHFEIGVRNALHAQLAGLAGRQDWWASRRIVLAPAAVDMLDKAVAEVTRRSPPGGPGHVVAALPFGFWAGLVSSGHRYNYEMTLWRPGLHRAFPGYRGTRSELHPRLNTLRLLRNRIAHHEPIYRRHLAADHDTILTLSSWIMPAFARWMASRSRVPGLLASRPFSPEPRCE</sequence>
<comment type="caution">
    <text evidence="1">The sequence shown here is derived from an EMBL/GenBank/DDBJ whole genome shotgun (WGS) entry which is preliminary data.</text>
</comment>
<keyword evidence="2" id="KW-1185">Reference proteome</keyword>
<gene>
    <name evidence="1" type="ORF">ACH4OY_29300</name>
</gene>
<evidence type="ECO:0008006" key="3">
    <source>
        <dbReference type="Google" id="ProtNLM"/>
    </source>
</evidence>
<reference evidence="1 2" key="1">
    <citation type="submission" date="2024-10" db="EMBL/GenBank/DDBJ databases">
        <title>The Natural Products Discovery Center: Release of the First 8490 Sequenced Strains for Exploring Actinobacteria Biosynthetic Diversity.</title>
        <authorList>
            <person name="Kalkreuter E."/>
            <person name="Kautsar S.A."/>
            <person name="Yang D."/>
            <person name="Bader C.D."/>
            <person name="Teijaro C.N."/>
            <person name="Fluegel L."/>
            <person name="Davis C.M."/>
            <person name="Simpson J.R."/>
            <person name="Lauterbach L."/>
            <person name="Steele A.D."/>
            <person name="Gui C."/>
            <person name="Meng S."/>
            <person name="Li G."/>
            <person name="Viehrig K."/>
            <person name="Ye F."/>
            <person name="Su P."/>
            <person name="Kiefer A.F."/>
            <person name="Nichols A."/>
            <person name="Cepeda A.J."/>
            <person name="Yan W."/>
            <person name="Fan B."/>
            <person name="Jiang Y."/>
            <person name="Adhikari A."/>
            <person name="Zheng C.-J."/>
            <person name="Schuster L."/>
            <person name="Cowan T.M."/>
            <person name="Smanski M.J."/>
            <person name="Chevrette M.G."/>
            <person name="De Carvalho L.P.S."/>
            <person name="Shen B."/>
        </authorList>
    </citation>
    <scope>NUCLEOTIDE SEQUENCE [LARGE SCALE GENOMIC DNA]</scope>
    <source>
        <strain evidence="1 2">NPDC021253</strain>
    </source>
</reference>